<evidence type="ECO:0000259" key="2">
    <source>
        <dbReference type="Pfam" id="PF01466"/>
    </source>
</evidence>
<comment type="pathway">
    <text evidence="1">Protein modification; protein ubiquitination.</text>
</comment>
<dbReference type="PANTHER" id="PTHR11165">
    <property type="entry name" value="SKP1"/>
    <property type="match status" value="1"/>
</dbReference>
<keyword evidence="4" id="KW-1185">Reference proteome</keyword>
<dbReference type="Proteomes" id="UP000243459">
    <property type="component" value="Chromosome 4"/>
</dbReference>
<evidence type="ECO:0000313" key="4">
    <source>
        <dbReference type="Proteomes" id="UP000243459"/>
    </source>
</evidence>
<dbReference type="GO" id="GO:0006511">
    <property type="term" value="P:ubiquitin-dependent protein catabolic process"/>
    <property type="evidence" value="ECO:0007669"/>
    <property type="project" value="InterPro"/>
</dbReference>
<name>A0A5P1F2Q5_ASPOF</name>
<protein>
    <recommendedName>
        <fullName evidence="2">SKP1 component dimerisation domain-containing protein</fullName>
    </recommendedName>
</protein>
<dbReference type="Gene3D" id="3.30.710.10">
    <property type="entry name" value="Potassium Channel Kv1.1, Chain A"/>
    <property type="match status" value="1"/>
</dbReference>
<gene>
    <name evidence="3" type="ORF">A4U43_C04F21380</name>
</gene>
<dbReference type="SUPFAM" id="SSF54695">
    <property type="entry name" value="POZ domain"/>
    <property type="match status" value="1"/>
</dbReference>
<feature type="domain" description="SKP1 component dimerisation" evidence="2">
    <location>
        <begin position="96"/>
        <end position="140"/>
    </location>
</feature>
<proteinExistence type="predicted"/>
<dbReference type="SUPFAM" id="SSF81382">
    <property type="entry name" value="Skp1 dimerisation domain-like"/>
    <property type="match status" value="1"/>
</dbReference>
<dbReference type="AlphaFoldDB" id="A0A5P1F2Q5"/>
<dbReference type="Gramene" id="ONK72628">
    <property type="protein sequence ID" value="ONK72628"/>
    <property type="gene ID" value="A4U43_C04F21380"/>
</dbReference>
<dbReference type="InterPro" id="IPR016072">
    <property type="entry name" value="Skp1_comp_dimer"/>
</dbReference>
<accession>A0A5P1F2Q5</accession>
<dbReference type="InterPro" id="IPR036296">
    <property type="entry name" value="SKP1-like_dim_sf"/>
</dbReference>
<evidence type="ECO:0000313" key="3">
    <source>
        <dbReference type="EMBL" id="ONK72628.1"/>
    </source>
</evidence>
<dbReference type="Pfam" id="PF01466">
    <property type="entry name" value="Skp1"/>
    <property type="match status" value="1"/>
</dbReference>
<sequence>MLRTKDNKLVEMEEGAAKLSGVLRRQIEEGFVGVAIPVDVKKKTLKRVRVYCDVHSPWAAWCEEVKKGFDDELAETFSFDIRFFMFQAAICLEITGLVDLLGETLAAKMSGKSVDELLTMIKEDNELTPEEEEQVIKDLQRIVG</sequence>
<dbReference type="InterPro" id="IPR011333">
    <property type="entry name" value="SKP1/BTB/POZ_sf"/>
</dbReference>
<organism evidence="3 4">
    <name type="scientific">Asparagus officinalis</name>
    <name type="common">Garden asparagus</name>
    <dbReference type="NCBI Taxonomy" id="4686"/>
    <lineage>
        <taxon>Eukaryota</taxon>
        <taxon>Viridiplantae</taxon>
        <taxon>Streptophyta</taxon>
        <taxon>Embryophyta</taxon>
        <taxon>Tracheophyta</taxon>
        <taxon>Spermatophyta</taxon>
        <taxon>Magnoliopsida</taxon>
        <taxon>Liliopsida</taxon>
        <taxon>Asparagales</taxon>
        <taxon>Asparagaceae</taxon>
        <taxon>Asparagoideae</taxon>
        <taxon>Asparagus</taxon>
    </lineage>
</organism>
<dbReference type="EMBL" id="CM007384">
    <property type="protein sequence ID" value="ONK72628.1"/>
    <property type="molecule type" value="Genomic_DNA"/>
</dbReference>
<dbReference type="InterPro" id="IPR016897">
    <property type="entry name" value="SKP1"/>
</dbReference>
<reference evidence="4" key="1">
    <citation type="journal article" date="2017" name="Nat. Commun.">
        <title>The asparagus genome sheds light on the origin and evolution of a young Y chromosome.</title>
        <authorList>
            <person name="Harkess A."/>
            <person name="Zhou J."/>
            <person name="Xu C."/>
            <person name="Bowers J.E."/>
            <person name="Van der Hulst R."/>
            <person name="Ayyampalayam S."/>
            <person name="Mercati F."/>
            <person name="Riccardi P."/>
            <person name="McKain M.R."/>
            <person name="Kakrana A."/>
            <person name="Tang H."/>
            <person name="Ray J."/>
            <person name="Groenendijk J."/>
            <person name="Arikit S."/>
            <person name="Mathioni S.M."/>
            <person name="Nakano M."/>
            <person name="Shan H."/>
            <person name="Telgmann-Rauber A."/>
            <person name="Kanno A."/>
            <person name="Yue Z."/>
            <person name="Chen H."/>
            <person name="Li W."/>
            <person name="Chen Y."/>
            <person name="Xu X."/>
            <person name="Zhang Y."/>
            <person name="Luo S."/>
            <person name="Chen H."/>
            <person name="Gao J."/>
            <person name="Mao Z."/>
            <person name="Pires J.C."/>
            <person name="Luo M."/>
            <person name="Kudrna D."/>
            <person name="Wing R.A."/>
            <person name="Meyers B.C."/>
            <person name="Yi K."/>
            <person name="Kong H."/>
            <person name="Lavrijsen P."/>
            <person name="Sunseri F."/>
            <person name="Falavigna A."/>
            <person name="Ye Y."/>
            <person name="Leebens-Mack J.H."/>
            <person name="Chen G."/>
        </authorList>
    </citation>
    <scope>NUCLEOTIDE SEQUENCE [LARGE SCALE GENOMIC DNA]</scope>
    <source>
        <strain evidence="4">cv. DH0086</strain>
    </source>
</reference>
<dbReference type="OrthoDB" id="652070at2759"/>
<evidence type="ECO:0000256" key="1">
    <source>
        <dbReference type="ARBA" id="ARBA00004906"/>
    </source>
</evidence>